<dbReference type="InterPro" id="IPR053151">
    <property type="entry name" value="RNase_H-like"/>
</dbReference>
<dbReference type="InterPro" id="IPR002156">
    <property type="entry name" value="RNaseH_domain"/>
</dbReference>
<dbReference type="InterPro" id="IPR036397">
    <property type="entry name" value="RNaseH_sf"/>
</dbReference>
<evidence type="ECO:0000259" key="1">
    <source>
        <dbReference type="PROSITE" id="PS50879"/>
    </source>
</evidence>
<dbReference type="STRING" id="49451.A0A1J6KB39"/>
<dbReference type="PANTHER" id="PTHR47723:SF19">
    <property type="entry name" value="POLYNUCLEOTIDYL TRANSFERASE, RIBONUCLEASE H-LIKE SUPERFAMILY PROTEIN"/>
    <property type="match status" value="1"/>
</dbReference>
<feature type="domain" description="RNase H type-1" evidence="1">
    <location>
        <begin position="367"/>
        <end position="436"/>
    </location>
</feature>
<dbReference type="EMBL" id="MJEQ01002465">
    <property type="protein sequence ID" value="OIT27277.1"/>
    <property type="molecule type" value="Genomic_DNA"/>
</dbReference>
<dbReference type="PANTHER" id="PTHR47723">
    <property type="entry name" value="OS05G0353850 PROTEIN"/>
    <property type="match status" value="1"/>
</dbReference>
<dbReference type="GO" id="GO:0003676">
    <property type="term" value="F:nucleic acid binding"/>
    <property type="evidence" value="ECO:0007669"/>
    <property type="project" value="InterPro"/>
</dbReference>
<comment type="caution">
    <text evidence="2">The sequence shown here is derived from an EMBL/GenBank/DDBJ whole genome shotgun (WGS) entry which is preliminary data.</text>
</comment>
<dbReference type="Pfam" id="PF13456">
    <property type="entry name" value="RVT_3"/>
    <property type="match status" value="1"/>
</dbReference>
<dbReference type="InterPro" id="IPR044730">
    <property type="entry name" value="RNase_H-like_dom_plant"/>
</dbReference>
<sequence length="436" mass="51105">MCFPVEEGGAGFRSLKDTCDAFSAKMWWKFRTKKSLIKDFLEAKYCKRFHPVARRKAQNQSHSWRRMMDIKEKVEPYISWNLGRGEISFWWDSWTEFGPLAQLAINTKTPKRTMVREFYHQNTWNQSKLRRILPVHVVNYIKDITFNINNEDRPIWTPDPSGDLSCKSAWHTLRAKKGTTFTGMTIWHKKLPFKISFFMMRVLMDKVATDVSIKRFGVNIASICNCYPNKYYEEFTNHLLSESHIANLVWSFFCNSCGIRLFQDQVRHRIMRWWLTKSKNEVQKTVLQCLPSIICWQIWKNRCSARFDEKRMSHHFIIQQVIKMTNMLIQTRFPELQLQHLWQDTYNRIEKLSPAIQCQIVYWQKPPVGWVKLNVDGCSKGNPGPAGGGGLIRDHHGVLIGAFAEFYGDCSCNIAEAKAMMRGIKMCISKGFTNVI</sequence>
<keyword evidence="3" id="KW-1185">Reference proteome</keyword>
<organism evidence="2 3">
    <name type="scientific">Nicotiana attenuata</name>
    <name type="common">Coyote tobacco</name>
    <dbReference type="NCBI Taxonomy" id="49451"/>
    <lineage>
        <taxon>Eukaryota</taxon>
        <taxon>Viridiplantae</taxon>
        <taxon>Streptophyta</taxon>
        <taxon>Embryophyta</taxon>
        <taxon>Tracheophyta</taxon>
        <taxon>Spermatophyta</taxon>
        <taxon>Magnoliopsida</taxon>
        <taxon>eudicotyledons</taxon>
        <taxon>Gunneridae</taxon>
        <taxon>Pentapetalae</taxon>
        <taxon>asterids</taxon>
        <taxon>lamiids</taxon>
        <taxon>Solanales</taxon>
        <taxon>Solanaceae</taxon>
        <taxon>Nicotianoideae</taxon>
        <taxon>Nicotianeae</taxon>
        <taxon>Nicotiana</taxon>
    </lineage>
</organism>
<dbReference type="SUPFAM" id="SSF53098">
    <property type="entry name" value="Ribonuclease H-like"/>
    <property type="match status" value="1"/>
</dbReference>
<dbReference type="SMR" id="A0A1J6KB39"/>
<dbReference type="Proteomes" id="UP000187609">
    <property type="component" value="Unassembled WGS sequence"/>
</dbReference>
<dbReference type="AlphaFoldDB" id="A0A1J6KB39"/>
<dbReference type="GO" id="GO:0004523">
    <property type="term" value="F:RNA-DNA hybrid ribonuclease activity"/>
    <property type="evidence" value="ECO:0007669"/>
    <property type="project" value="InterPro"/>
</dbReference>
<reference evidence="2" key="1">
    <citation type="submission" date="2016-11" db="EMBL/GenBank/DDBJ databases">
        <title>The genome of Nicotiana attenuata.</title>
        <authorList>
            <person name="Xu S."/>
            <person name="Brockmoeller T."/>
            <person name="Gaquerel E."/>
            <person name="Navarro A."/>
            <person name="Kuhl H."/>
            <person name="Gase K."/>
            <person name="Ling Z."/>
            <person name="Zhou W."/>
            <person name="Kreitzer C."/>
            <person name="Stanke M."/>
            <person name="Tang H."/>
            <person name="Lyons E."/>
            <person name="Pandey P."/>
            <person name="Pandey S.P."/>
            <person name="Timmermann B."/>
            <person name="Baldwin I.T."/>
        </authorList>
    </citation>
    <scope>NUCLEOTIDE SEQUENCE [LARGE SCALE GENOMIC DNA]</scope>
    <source>
        <strain evidence="2">UT</strain>
    </source>
</reference>
<gene>
    <name evidence="2" type="ORF">A4A49_54527</name>
</gene>
<name>A0A1J6KB39_NICAT</name>
<dbReference type="InterPro" id="IPR012337">
    <property type="entry name" value="RNaseH-like_sf"/>
</dbReference>
<evidence type="ECO:0000313" key="3">
    <source>
        <dbReference type="Proteomes" id="UP000187609"/>
    </source>
</evidence>
<feature type="non-terminal residue" evidence="2">
    <location>
        <position position="436"/>
    </location>
</feature>
<evidence type="ECO:0000313" key="2">
    <source>
        <dbReference type="EMBL" id="OIT27277.1"/>
    </source>
</evidence>
<dbReference type="CDD" id="cd06222">
    <property type="entry name" value="RNase_H_like"/>
    <property type="match status" value="1"/>
</dbReference>
<accession>A0A1J6KB39</accession>
<dbReference type="Pfam" id="PF13966">
    <property type="entry name" value="zf-RVT"/>
    <property type="match status" value="1"/>
</dbReference>
<protein>
    <submittedName>
        <fullName evidence="2">Ribonuclease h protein</fullName>
    </submittedName>
</protein>
<dbReference type="Gramene" id="OIT27277">
    <property type="protein sequence ID" value="OIT27277"/>
    <property type="gene ID" value="A4A49_54527"/>
</dbReference>
<dbReference type="PROSITE" id="PS50879">
    <property type="entry name" value="RNASE_H_1"/>
    <property type="match status" value="1"/>
</dbReference>
<proteinExistence type="predicted"/>
<dbReference type="OMA" id="TADDICE"/>
<dbReference type="InterPro" id="IPR026960">
    <property type="entry name" value="RVT-Znf"/>
</dbReference>
<dbReference type="Gene3D" id="3.30.420.10">
    <property type="entry name" value="Ribonuclease H-like superfamily/Ribonuclease H"/>
    <property type="match status" value="1"/>
</dbReference>